<dbReference type="AlphaFoldDB" id="A0A0S4QTQ1"/>
<evidence type="ECO:0008006" key="4">
    <source>
        <dbReference type="Google" id="ProtNLM"/>
    </source>
</evidence>
<name>A0A0S4QTQ1_9ACTN</name>
<gene>
    <name evidence="2" type="ORF">Ga0074812_1242</name>
</gene>
<proteinExistence type="predicted"/>
<feature type="region of interest" description="Disordered" evidence="1">
    <location>
        <begin position="65"/>
        <end position="86"/>
    </location>
</feature>
<evidence type="ECO:0000313" key="2">
    <source>
        <dbReference type="EMBL" id="CUU58977.1"/>
    </source>
</evidence>
<dbReference type="Gene3D" id="1.10.10.10">
    <property type="entry name" value="Winged helix-like DNA-binding domain superfamily/Winged helix DNA-binding domain"/>
    <property type="match status" value="1"/>
</dbReference>
<reference evidence="3" key="1">
    <citation type="submission" date="2015-11" db="EMBL/GenBank/DDBJ databases">
        <authorList>
            <person name="Varghese N."/>
        </authorList>
    </citation>
    <scope>NUCLEOTIDE SEQUENCE [LARGE SCALE GENOMIC DNA]</scope>
    <source>
        <strain evidence="3">DSM 45899</strain>
    </source>
</reference>
<evidence type="ECO:0000256" key="1">
    <source>
        <dbReference type="SAM" id="MobiDB-lite"/>
    </source>
</evidence>
<dbReference type="RefSeq" id="WP_091282865.1">
    <property type="nucleotide sequence ID" value="NZ_FAOZ01000024.1"/>
</dbReference>
<evidence type="ECO:0000313" key="3">
    <source>
        <dbReference type="Proteomes" id="UP000198802"/>
    </source>
</evidence>
<protein>
    <recommendedName>
        <fullName evidence="4">MarR family protein</fullName>
    </recommendedName>
</protein>
<dbReference type="Proteomes" id="UP000198802">
    <property type="component" value="Unassembled WGS sequence"/>
</dbReference>
<dbReference type="InterPro" id="IPR036388">
    <property type="entry name" value="WH-like_DNA-bd_sf"/>
</dbReference>
<accession>A0A0S4QTQ1</accession>
<sequence length="86" mass="8845">MATADADADADAVAVAAAAHGQISRTEAANLCALSSSQASRLLREMARDEGPLLATGAGRATAYTRRPWAPGPELAARLGRGRVRD</sequence>
<dbReference type="EMBL" id="FAOZ01000024">
    <property type="protein sequence ID" value="CUU58977.1"/>
    <property type="molecule type" value="Genomic_DNA"/>
</dbReference>
<keyword evidence="3" id="KW-1185">Reference proteome</keyword>
<organism evidence="2 3">
    <name type="scientific">Parafrankia irregularis</name>
    <dbReference type="NCBI Taxonomy" id="795642"/>
    <lineage>
        <taxon>Bacteria</taxon>
        <taxon>Bacillati</taxon>
        <taxon>Actinomycetota</taxon>
        <taxon>Actinomycetes</taxon>
        <taxon>Frankiales</taxon>
        <taxon>Frankiaceae</taxon>
        <taxon>Parafrankia</taxon>
    </lineage>
</organism>